<name>A0A7J9BWL6_GOSGO</name>
<dbReference type="AlphaFoldDB" id="A0A7J9BWL6"/>
<dbReference type="EMBL" id="JABEZY010000006">
    <property type="protein sequence ID" value="MBA0740579.1"/>
    <property type="molecule type" value="Genomic_DNA"/>
</dbReference>
<dbReference type="OrthoDB" id="984245at2759"/>
<reference evidence="1 2" key="1">
    <citation type="journal article" date="2019" name="Genome Biol. Evol.">
        <title>Insights into the evolution of the New World diploid cottons (Gossypium, subgenus Houzingenia) based on genome sequencing.</title>
        <authorList>
            <person name="Grover C.E."/>
            <person name="Arick M.A. 2nd"/>
            <person name="Thrash A."/>
            <person name="Conover J.L."/>
            <person name="Sanders W.S."/>
            <person name="Peterson D.G."/>
            <person name="Frelichowski J.E."/>
            <person name="Scheffler J.A."/>
            <person name="Scheffler B.E."/>
            <person name="Wendel J.F."/>
        </authorList>
    </citation>
    <scope>NUCLEOTIDE SEQUENCE [LARGE SCALE GENOMIC DNA]</scope>
    <source>
        <strain evidence="1">5</strain>
        <tissue evidence="1">Leaf</tissue>
    </source>
</reference>
<keyword evidence="2" id="KW-1185">Reference proteome</keyword>
<protein>
    <submittedName>
        <fullName evidence="1">Uncharacterized protein</fullName>
    </submittedName>
</protein>
<evidence type="ECO:0000313" key="2">
    <source>
        <dbReference type="Proteomes" id="UP000593579"/>
    </source>
</evidence>
<gene>
    <name evidence="1" type="ORF">Gogos_013773</name>
</gene>
<feature type="non-terminal residue" evidence="1">
    <location>
        <position position="1"/>
    </location>
</feature>
<organism evidence="1 2">
    <name type="scientific">Gossypium gossypioides</name>
    <name type="common">Mexican cotton</name>
    <name type="synonym">Selera gossypioides</name>
    <dbReference type="NCBI Taxonomy" id="34282"/>
    <lineage>
        <taxon>Eukaryota</taxon>
        <taxon>Viridiplantae</taxon>
        <taxon>Streptophyta</taxon>
        <taxon>Embryophyta</taxon>
        <taxon>Tracheophyta</taxon>
        <taxon>Spermatophyta</taxon>
        <taxon>Magnoliopsida</taxon>
        <taxon>eudicotyledons</taxon>
        <taxon>Gunneridae</taxon>
        <taxon>Pentapetalae</taxon>
        <taxon>rosids</taxon>
        <taxon>malvids</taxon>
        <taxon>Malvales</taxon>
        <taxon>Malvaceae</taxon>
        <taxon>Malvoideae</taxon>
        <taxon>Gossypium</taxon>
    </lineage>
</organism>
<comment type="caution">
    <text evidence="1">The sequence shown here is derived from an EMBL/GenBank/DDBJ whole genome shotgun (WGS) entry which is preliminary data.</text>
</comment>
<dbReference type="Proteomes" id="UP000593579">
    <property type="component" value="Unassembled WGS sequence"/>
</dbReference>
<accession>A0A7J9BWL6</accession>
<sequence length="155" mass="16828">FFPNLSNAAKGSSSVVHSAVSLCPKYISSVECLDKTSISDTPSKVWNCAVIVFKKAKSGSFSSSSYSLVPGSGMNRRLTVGLFGRYPAYGYCPKLTAAWKAEAIHMMMVHAWVRSANVFISGHHGSFLKSPWPSFLTSDHHDWISVSFLTVSSDG</sequence>
<evidence type="ECO:0000313" key="1">
    <source>
        <dbReference type="EMBL" id="MBA0740579.1"/>
    </source>
</evidence>
<proteinExistence type="predicted"/>